<name>A0ABT7VQJ6_9GAMM</name>
<sequence>YLSTTEGQILKLLHQIDRNTPLSEKKKTLVFIPQSNTDFWNAKIEICYAIPFSVPAITGMAMLDGLPPIHCKPNGFAYESYENAGLRTKKQTNTNDKALCSKALDKGFSQVLRINNIYTQPKFIFCNKRGR</sequence>
<proteinExistence type="predicted"/>
<feature type="non-terminal residue" evidence="1">
    <location>
        <position position="1"/>
    </location>
</feature>
<protein>
    <submittedName>
        <fullName evidence="1">Uncharacterized protein</fullName>
    </submittedName>
</protein>
<dbReference type="EMBL" id="JAUCGM010000025">
    <property type="protein sequence ID" value="MDM8561939.1"/>
    <property type="molecule type" value="Genomic_DNA"/>
</dbReference>
<reference evidence="1" key="1">
    <citation type="submission" date="2023-06" db="EMBL/GenBank/DDBJ databases">
        <title>Uncultivated large filamentous bacteria from sulfidic sediments reveal new species and different genomic features in energy metabolism and defense.</title>
        <authorList>
            <person name="Fonseca A."/>
        </authorList>
    </citation>
    <scope>NUCLEOTIDE SEQUENCE</scope>
    <source>
        <strain evidence="1">HSG4</strain>
    </source>
</reference>
<evidence type="ECO:0000313" key="1">
    <source>
        <dbReference type="EMBL" id="MDM8561939.1"/>
    </source>
</evidence>
<organism evidence="1 2">
    <name type="scientific">Candidatus Marithioploca araucensis</name>
    <dbReference type="NCBI Taxonomy" id="70273"/>
    <lineage>
        <taxon>Bacteria</taxon>
        <taxon>Pseudomonadati</taxon>
        <taxon>Pseudomonadota</taxon>
        <taxon>Gammaproteobacteria</taxon>
        <taxon>Thiotrichales</taxon>
        <taxon>Thiotrichaceae</taxon>
        <taxon>Candidatus Marithioploca</taxon>
    </lineage>
</organism>
<gene>
    <name evidence="1" type="ORF">QUF54_01130</name>
</gene>
<accession>A0ABT7VQJ6</accession>
<comment type="caution">
    <text evidence="1">The sequence shown here is derived from an EMBL/GenBank/DDBJ whole genome shotgun (WGS) entry which is preliminary data.</text>
</comment>
<dbReference type="Proteomes" id="UP001171945">
    <property type="component" value="Unassembled WGS sequence"/>
</dbReference>
<evidence type="ECO:0000313" key="2">
    <source>
        <dbReference type="Proteomes" id="UP001171945"/>
    </source>
</evidence>
<keyword evidence="2" id="KW-1185">Reference proteome</keyword>